<evidence type="ECO:0000313" key="3">
    <source>
        <dbReference type="Proteomes" id="UP001057498"/>
    </source>
</evidence>
<accession>A0ABM7YQP0</accession>
<proteinExistence type="predicted"/>
<dbReference type="SUPFAM" id="SSF53448">
    <property type="entry name" value="Nucleotide-diphospho-sugar transferases"/>
    <property type="match status" value="1"/>
</dbReference>
<evidence type="ECO:0000313" key="2">
    <source>
        <dbReference type="EMBL" id="BDI06881.1"/>
    </source>
</evidence>
<dbReference type="InterPro" id="IPR001173">
    <property type="entry name" value="Glyco_trans_2-like"/>
</dbReference>
<dbReference type="CDD" id="cd00761">
    <property type="entry name" value="Glyco_tranf_GTA_type"/>
    <property type="match status" value="1"/>
</dbReference>
<dbReference type="InterPro" id="IPR029044">
    <property type="entry name" value="Nucleotide-diphossugar_trans"/>
</dbReference>
<evidence type="ECO:0000259" key="1">
    <source>
        <dbReference type="Pfam" id="PF00535"/>
    </source>
</evidence>
<protein>
    <recommendedName>
        <fullName evidence="1">Glycosyltransferase 2-like domain-containing protein</fullName>
    </recommendedName>
</protein>
<dbReference type="EMBL" id="AP025730">
    <property type="protein sequence ID" value="BDI06881.1"/>
    <property type="molecule type" value="Genomic_DNA"/>
</dbReference>
<dbReference type="PANTHER" id="PTHR43685:SF11">
    <property type="entry name" value="GLYCOSYLTRANSFERASE TAGX-RELATED"/>
    <property type="match status" value="1"/>
</dbReference>
<dbReference type="Gene3D" id="3.90.550.10">
    <property type="entry name" value="Spore Coat Polysaccharide Biosynthesis Protein SpsA, Chain A"/>
    <property type="match status" value="1"/>
</dbReference>
<dbReference type="Pfam" id="PF00535">
    <property type="entry name" value="Glycos_transf_2"/>
    <property type="match status" value="1"/>
</dbReference>
<keyword evidence="3" id="KW-1185">Reference proteome</keyword>
<dbReference type="Proteomes" id="UP001057498">
    <property type="component" value="Chromosome"/>
</dbReference>
<name>A0ABM7YQP0_9BURK</name>
<organism evidence="2 3">
    <name type="scientific">Sphaerotilus microaerophilus</name>
    <dbReference type="NCBI Taxonomy" id="2914710"/>
    <lineage>
        <taxon>Bacteria</taxon>
        <taxon>Pseudomonadati</taxon>
        <taxon>Pseudomonadota</taxon>
        <taxon>Betaproteobacteria</taxon>
        <taxon>Burkholderiales</taxon>
        <taxon>Sphaerotilaceae</taxon>
        <taxon>Sphaerotilus</taxon>
    </lineage>
</organism>
<reference evidence="2" key="1">
    <citation type="submission" date="2022-04" db="EMBL/GenBank/DDBJ databases">
        <title>Whole genome sequence of Sphaerotilus sp. FB-5.</title>
        <authorList>
            <person name="Takeda M."/>
            <person name="Narihara S."/>
            <person name="Akimoto M."/>
            <person name="Akimoto R."/>
            <person name="Nishiyashiki S."/>
            <person name="Murakami T."/>
        </authorList>
    </citation>
    <scope>NUCLEOTIDE SEQUENCE</scope>
    <source>
        <strain evidence="2">FB-5</strain>
    </source>
</reference>
<dbReference type="PANTHER" id="PTHR43685">
    <property type="entry name" value="GLYCOSYLTRANSFERASE"/>
    <property type="match status" value="1"/>
</dbReference>
<dbReference type="InterPro" id="IPR050834">
    <property type="entry name" value="Glycosyltransf_2"/>
</dbReference>
<sequence>MPGRVAMPASPKVSIILPTCNRAEVLSRAVDSVRRQTCLDWELIVVDDGATDGTGAWLATLRDERIHVLRQANAGVHHARNAGLRAARGEYIAFLDADDEWYPHFLALTTAFLDAHAQQMFVTTEFHNHGQVFDRAVVPAMARQARALGLGLYSTALLQPRDDDDLRVDRRCEPVGAWGQRIVHRLGMPAARVYRGSIFTRMRWGDLNWLPVTLLRREALATVGEFSTATRSAADVRFLALLCQHFPAAMIAVPSACKHENAADGRRMPCDHLASGAGAHRFGVNKLKYFGALFHARAAQDPELQVIRRHRQARPAGGQTGMTGMTGMTGLRGRLMSAAHKLLRLVYLVRRTLAGTVAS</sequence>
<feature type="domain" description="Glycosyltransferase 2-like" evidence="1">
    <location>
        <begin position="14"/>
        <end position="123"/>
    </location>
</feature>
<gene>
    <name evidence="2" type="ORF">CATMQ487_38510</name>
</gene>